<dbReference type="PANTHER" id="PTHR31342:SF52">
    <property type="entry name" value="HYDROXYPROLINE-RICH GLYCOPROTEIN FAMILY PROTEIN"/>
    <property type="match status" value="1"/>
</dbReference>
<evidence type="ECO:0008006" key="5">
    <source>
        <dbReference type="Google" id="ProtNLM"/>
    </source>
</evidence>
<protein>
    <recommendedName>
        <fullName evidence="5">Hydroxyproline-rich glycoprotein</fullName>
    </recommendedName>
</protein>
<feature type="region of interest" description="Disordered" evidence="2">
    <location>
        <begin position="677"/>
        <end position="705"/>
    </location>
</feature>
<keyword evidence="1" id="KW-0175">Coiled coil</keyword>
<evidence type="ECO:0000313" key="3">
    <source>
        <dbReference type="EMBL" id="KAK7854483.1"/>
    </source>
</evidence>
<organism evidence="3 4">
    <name type="scientific">Quercus suber</name>
    <name type="common">Cork oak</name>
    <dbReference type="NCBI Taxonomy" id="58331"/>
    <lineage>
        <taxon>Eukaryota</taxon>
        <taxon>Viridiplantae</taxon>
        <taxon>Streptophyta</taxon>
        <taxon>Embryophyta</taxon>
        <taxon>Tracheophyta</taxon>
        <taxon>Spermatophyta</taxon>
        <taxon>Magnoliopsida</taxon>
        <taxon>eudicotyledons</taxon>
        <taxon>Gunneridae</taxon>
        <taxon>Pentapetalae</taxon>
        <taxon>rosids</taxon>
        <taxon>fabids</taxon>
        <taxon>Fagales</taxon>
        <taxon>Fagaceae</taxon>
        <taxon>Quercus</taxon>
    </lineage>
</organism>
<feature type="compositionally biased region" description="Pro residues" evidence="2">
    <location>
        <begin position="404"/>
        <end position="428"/>
    </location>
</feature>
<name>A0AAW0LTW7_QUESU</name>
<dbReference type="InterPro" id="IPR040265">
    <property type="entry name" value="CHUP1/IPGA1-like"/>
</dbReference>
<dbReference type="Proteomes" id="UP000237347">
    <property type="component" value="Unassembled WGS sequence"/>
</dbReference>
<feature type="compositionally biased region" description="Basic and acidic residues" evidence="2">
    <location>
        <begin position="274"/>
        <end position="300"/>
    </location>
</feature>
<gene>
    <name evidence="3" type="ORF">CFP56_031905</name>
</gene>
<evidence type="ECO:0000256" key="2">
    <source>
        <dbReference type="SAM" id="MobiDB-lite"/>
    </source>
</evidence>
<sequence length="1538" mass="169647">MATGLFSAAPLFSRCNLSRIQATSLDVSNTTKDVVETMIDSSSVCRQNLMLMIELRKKILTFRDIIDLPPCECSSSIYELLMGTIEDLHNLYPNVVPCNLNSEKKGTSINQGLAQFYNALRCIGDSWEKNHKWITNAGDETKDSLENISLEQLGGLVQAKLNSMTNIAKKMFDVMEEDEDNNGRLQESTIGDGLHKSYSQNRSYCPSPDSPTSIPPEMTYAIKLGNFDNVSSSRPLLLPLRLQAVGSLMSTDMKSLSFKLSPSVSAQGSSPIEGKNKAAIDHNSEMKEVVEESPERESHESPNNSKETNTSQDISNIMPKARRSIAVTPPTPPSTPHYNAPPTFPSPPASPSVNPSATPPPPPNIMPKAKSAAVTPPTPPSTPHYNAPPTFPSPPASPSVNPSATPPPPLPPIPPSKGSVPMPPPPMPLTKGATAPPPPPPGVIKALRPKKATTKLKRSTHMGNMYRVLKGKVEGSSLKDKLTRGSKTQVGGSAGGQKGMADALAEMTKRSAYFQQIEEDVQKHAKAIVEVKIALNSFQTKDMADLIKFHKYVEQNLEKLTDETQVLARFEGFPMKKLESLRIAAALYIKLDGIVTTLQNWKIMFPLNQLLDKVESYFTKIKGEVDALERTKDEESKRLQSHNIHFDFNILVQIKESMVDVSSSCIELALKERRDANSTAKAENRSKTENKGEVDALERTKDEESKRLQSHNIHFDFNILVQIKESMVDVSSSCIELALKERRDANSTAKAENRSKTENQAKAHLKMLWRVFQLAFRVYSFAGGQDDRADMLTRELAKEIEADPRRDAAPLFSRCNLSRIQATSLDVSNTTKDVVETMIDSSSVCRQNLMLMIELRKKILTFRDIIDLPPCECSSSIYELLMGTIEDLHNLYPNVVPCNLNSEKKGTSINQGLAQFYNALRCIGDSWEKNHKWITNAGDETKDSLENISLEQLGGLVQAKLNSMTNIAKKMFDVMEEDEDNNGRLQESTIGDGLHKSYSQNRSYCPSPDSPTSIPPEMTYAIKLGNFDNVSSSRPLLLPLRLQAVGSLMSTDMKSLSFKLSSSVSAQGSSPIEGKNKAAIDHNSEMEEVVEESPERESHERPNNSKETNTLQDISNIMPKARRSIAVTPPTPPSTPHYNAPPTFPSPPASPSVNPSATPPPPPNIMPKAKSAAVTPPTPPSTPHYNAPPTFPSPPASPSVNPSATPPPPLPPIPPSKGSVPMPPPPMPLTKGATAPPPPPPGVIKALRPKKATTKLKRSTHMGNMYRVLKGKVEGSSLKDKLTRGSKTQVGGSAGGQKGMADALAEMTKRSAYFQQIEEDVQKHAKAIVEVKIALNSFQTKDMADLIKFHKYVEQNLEKLTDETQVLARFEGFPMKKLESLRIAAALYIKLEGIVTTLQNWKIMFPLNQLLDKVESYFTKIKGEVDALERTKDEESKRLQSHNIHFDFNILVQIKESMVDVSSSCIELALKERRDANSTAKAENRSKTENQAKAHLKMLWRVFQLAFRVYSFAGGQDDRADMLTRELAKEIEADPQRE</sequence>
<accession>A0AAW0LTW7</accession>
<feature type="compositionally biased region" description="Polar residues" evidence="2">
    <location>
        <begin position="1105"/>
        <end position="1115"/>
    </location>
</feature>
<keyword evidence="4" id="KW-1185">Reference proteome</keyword>
<feature type="compositionally biased region" description="Basic and acidic residues" evidence="2">
    <location>
        <begin position="1074"/>
        <end position="1085"/>
    </location>
</feature>
<feature type="region of interest" description="Disordered" evidence="2">
    <location>
        <begin position="188"/>
        <end position="212"/>
    </location>
</feature>
<feature type="region of interest" description="Disordered" evidence="2">
    <location>
        <begin position="1065"/>
        <end position="1246"/>
    </location>
</feature>
<feature type="compositionally biased region" description="Polar residues" evidence="2">
    <location>
        <begin position="306"/>
        <end position="315"/>
    </location>
</feature>
<dbReference type="PANTHER" id="PTHR31342">
    <property type="entry name" value="PROTEIN CHUP1, CHLOROPLASTIC"/>
    <property type="match status" value="1"/>
</dbReference>
<reference evidence="3 4" key="1">
    <citation type="journal article" date="2018" name="Sci. Data">
        <title>The draft genome sequence of cork oak.</title>
        <authorList>
            <person name="Ramos A.M."/>
            <person name="Usie A."/>
            <person name="Barbosa P."/>
            <person name="Barros P.M."/>
            <person name="Capote T."/>
            <person name="Chaves I."/>
            <person name="Simoes F."/>
            <person name="Abreu I."/>
            <person name="Carrasquinho I."/>
            <person name="Faro C."/>
            <person name="Guimaraes J.B."/>
            <person name="Mendonca D."/>
            <person name="Nobrega F."/>
            <person name="Rodrigues L."/>
            <person name="Saibo N.J.M."/>
            <person name="Varela M.C."/>
            <person name="Egas C."/>
            <person name="Matos J."/>
            <person name="Miguel C.M."/>
            <person name="Oliveira M.M."/>
            <person name="Ricardo C.P."/>
            <person name="Goncalves S."/>
        </authorList>
    </citation>
    <scope>NUCLEOTIDE SEQUENCE [LARGE SCALE GENOMIC DNA]</scope>
    <source>
        <strain evidence="4">cv. HL8</strain>
    </source>
</reference>
<feature type="compositionally biased region" description="Pro residues" evidence="2">
    <location>
        <begin position="1204"/>
        <end position="1228"/>
    </location>
</feature>
<feature type="compositionally biased region" description="Basic and acidic residues" evidence="2">
    <location>
        <begin position="1093"/>
        <end position="1104"/>
    </location>
</feature>
<feature type="region of interest" description="Disordered" evidence="2">
    <location>
        <begin position="262"/>
        <end position="446"/>
    </location>
</feature>
<comment type="caution">
    <text evidence="3">The sequence shown here is derived from an EMBL/GenBank/DDBJ whole genome shotgun (WGS) entry which is preliminary data.</text>
</comment>
<dbReference type="EMBL" id="PKMF04000054">
    <property type="protein sequence ID" value="KAK7854483.1"/>
    <property type="molecule type" value="Genomic_DNA"/>
</dbReference>
<evidence type="ECO:0000313" key="4">
    <source>
        <dbReference type="Proteomes" id="UP000237347"/>
    </source>
</evidence>
<evidence type="ECO:0000256" key="1">
    <source>
        <dbReference type="ARBA" id="ARBA00023054"/>
    </source>
</evidence>
<proteinExistence type="predicted"/>